<comment type="caution">
    <text evidence="1">The sequence shown here is derived from an EMBL/GenBank/DDBJ whole genome shotgun (WGS) entry which is preliminary data.</text>
</comment>
<dbReference type="AlphaFoldDB" id="A0A0P7A2N6"/>
<evidence type="ECO:0000313" key="2">
    <source>
        <dbReference type="Proteomes" id="UP000050280"/>
    </source>
</evidence>
<keyword evidence="2" id="KW-1185">Reference proteome</keyword>
<protein>
    <submittedName>
        <fullName evidence="1">Uncharacterized protein</fullName>
    </submittedName>
</protein>
<name>A0A0P7A2N6_9FLAO</name>
<organism evidence="1 2">
    <name type="scientific">Croceitalea dokdonensis DOKDO 023</name>
    <dbReference type="NCBI Taxonomy" id="1300341"/>
    <lineage>
        <taxon>Bacteria</taxon>
        <taxon>Pseudomonadati</taxon>
        <taxon>Bacteroidota</taxon>
        <taxon>Flavobacteriia</taxon>
        <taxon>Flavobacteriales</taxon>
        <taxon>Flavobacteriaceae</taxon>
        <taxon>Croceitalea</taxon>
    </lineage>
</organism>
<accession>A0A0P7A2N6</accession>
<dbReference type="Proteomes" id="UP000050280">
    <property type="component" value="Unassembled WGS sequence"/>
</dbReference>
<dbReference type="EMBL" id="LDJX01000007">
    <property type="protein sequence ID" value="KPM30747.1"/>
    <property type="molecule type" value="Genomic_DNA"/>
</dbReference>
<dbReference type="STRING" id="1300341.I595_3244"/>
<evidence type="ECO:0000313" key="1">
    <source>
        <dbReference type="EMBL" id="KPM30747.1"/>
    </source>
</evidence>
<gene>
    <name evidence="1" type="ORF">I595_3244</name>
</gene>
<proteinExistence type="predicted"/>
<reference evidence="1 2" key="1">
    <citation type="submission" date="2015-09" db="EMBL/GenBank/DDBJ databases">
        <title>Genome sequence of the marine flavobacterium Croceitalea dokdonensis DOKDO 023 that contains proton- and sodium-pumping rhodopsins.</title>
        <authorList>
            <person name="Kwon S.-K."/>
            <person name="Lee H.K."/>
            <person name="Kwak M.-J."/>
            <person name="Kim J.F."/>
        </authorList>
    </citation>
    <scope>NUCLEOTIDE SEQUENCE [LARGE SCALE GENOMIC DNA]</scope>
    <source>
        <strain evidence="1 2">DOKDO 023</strain>
    </source>
</reference>
<sequence>MFNLCFFNEVPKVATSNTKNPLKTKPTLKRIKDGKKIAMKKKIRYR</sequence>